<keyword evidence="5" id="KW-0406">Ion transport</keyword>
<feature type="transmembrane region" description="Helical" evidence="2">
    <location>
        <begin position="53"/>
        <end position="71"/>
    </location>
</feature>
<accession>A0A291B6Z2</accession>
<evidence type="ECO:0000256" key="1">
    <source>
        <dbReference type="ARBA" id="ARBA00004651"/>
    </source>
</evidence>
<dbReference type="SUPFAM" id="SSF81324">
    <property type="entry name" value="Voltage-gated potassium channels"/>
    <property type="match status" value="1"/>
</dbReference>
<feature type="domain" description="Potassium channel" evidence="4">
    <location>
        <begin position="25"/>
        <end position="103"/>
    </location>
</feature>
<organism evidence="5 6">
    <name type="scientific">Candidatus Enterovibrio altilux</name>
    <dbReference type="NCBI Taxonomy" id="1927128"/>
    <lineage>
        <taxon>Bacteria</taxon>
        <taxon>Pseudomonadati</taxon>
        <taxon>Pseudomonadota</taxon>
        <taxon>Gammaproteobacteria</taxon>
        <taxon>Vibrionales</taxon>
        <taxon>Vibrionaceae</taxon>
        <taxon>Enterovibrio</taxon>
    </lineage>
</organism>
<evidence type="ECO:0000313" key="5">
    <source>
        <dbReference type="EMBL" id="ATF08755.1"/>
    </source>
</evidence>
<evidence type="ECO:0000313" key="6">
    <source>
        <dbReference type="Proteomes" id="UP000218160"/>
    </source>
</evidence>
<feature type="transmembrane region" description="Helical" evidence="2">
    <location>
        <begin position="21"/>
        <end position="41"/>
    </location>
</feature>
<evidence type="ECO:0000259" key="3">
    <source>
        <dbReference type="Pfam" id="PF02254"/>
    </source>
</evidence>
<feature type="transmembrane region" description="Helical" evidence="2">
    <location>
        <begin position="78"/>
        <end position="101"/>
    </location>
</feature>
<comment type="subcellular location">
    <subcellularLocation>
        <location evidence="1">Cell membrane</location>
        <topology evidence="1">Multi-pass membrane protein</topology>
    </subcellularLocation>
</comment>
<dbReference type="Pfam" id="PF02254">
    <property type="entry name" value="TrkA_N"/>
    <property type="match status" value="1"/>
</dbReference>
<evidence type="ECO:0000256" key="2">
    <source>
        <dbReference type="SAM" id="Phobius"/>
    </source>
</evidence>
<keyword evidence="2" id="KW-1133">Transmembrane helix</keyword>
<reference evidence="6" key="1">
    <citation type="submission" date="2017-04" db="EMBL/GenBank/DDBJ databases">
        <title>Genome evolution of the luminous symbionts of deep sea anglerfish.</title>
        <authorList>
            <person name="Hendry T.A."/>
        </authorList>
    </citation>
    <scope>NUCLEOTIDE SEQUENCE [LARGE SCALE GENOMIC DNA]</scope>
</reference>
<dbReference type="InterPro" id="IPR050721">
    <property type="entry name" value="Trk_Ktr_HKT_K-transport"/>
</dbReference>
<dbReference type="GO" id="GO:0034220">
    <property type="term" value="P:monoatomic ion transmembrane transport"/>
    <property type="evidence" value="ECO:0007669"/>
    <property type="project" value="UniProtKB-KW"/>
</dbReference>
<dbReference type="EMBL" id="CP020660">
    <property type="protein sequence ID" value="ATF08755.1"/>
    <property type="molecule type" value="Genomic_DNA"/>
</dbReference>
<evidence type="ECO:0000259" key="4">
    <source>
        <dbReference type="Pfam" id="PF07885"/>
    </source>
</evidence>
<dbReference type="InterPro" id="IPR013099">
    <property type="entry name" value="K_chnl_dom"/>
</dbReference>
<dbReference type="Proteomes" id="UP000218160">
    <property type="component" value="Chromosome 1"/>
</dbReference>
<dbReference type="Gene3D" id="3.40.50.720">
    <property type="entry name" value="NAD(P)-binding Rossmann-like Domain"/>
    <property type="match status" value="1"/>
</dbReference>
<gene>
    <name evidence="5" type="ORF">BTN50_0215</name>
</gene>
<keyword evidence="5" id="KW-0407">Ion channel</keyword>
<dbReference type="InterPro" id="IPR036291">
    <property type="entry name" value="NAD(P)-bd_dom_sf"/>
</dbReference>
<dbReference type="GO" id="GO:0006813">
    <property type="term" value="P:potassium ion transport"/>
    <property type="evidence" value="ECO:0007669"/>
    <property type="project" value="InterPro"/>
</dbReference>
<feature type="domain" description="RCK N-terminal" evidence="3">
    <location>
        <begin position="130"/>
        <end position="232"/>
    </location>
</feature>
<dbReference type="OrthoDB" id="9813518at2"/>
<dbReference type="InterPro" id="IPR003148">
    <property type="entry name" value="RCK_N"/>
</dbReference>
<dbReference type="RefSeq" id="WP_096618686.1">
    <property type="nucleotide sequence ID" value="NZ_CP020660.1"/>
</dbReference>
<keyword evidence="2" id="KW-0472">Membrane</keyword>
<keyword evidence="2" id="KW-0812">Transmembrane</keyword>
<dbReference type="PANTHER" id="PTHR43833:SF9">
    <property type="entry name" value="POTASSIUM CHANNEL PROTEIN YUGO-RELATED"/>
    <property type="match status" value="1"/>
</dbReference>
<dbReference type="KEGG" id="elux:BTN50_0215"/>
<dbReference type="SUPFAM" id="SSF51735">
    <property type="entry name" value="NAD(P)-binding Rossmann-fold domains"/>
    <property type="match status" value="1"/>
</dbReference>
<sequence length="345" mass="39264">MYFWLLMRRWLFTQFSYLSGRNILFAWIVYSVICWLMLRIVGEQALTLNITDFIYYLLVTTSTVGYGDMYPQTVAGKWIVVLFVIPAGLSLFGLTIGRLAAMTMQLWKSSIMGKRRVNVSGHILILGWNGQRTLYLIQMLLHEEKKRRRILLCIRPEMENPLPEDIDFVQLASFTDTVGMERAGVAEADCIIIDNEQDDITLSAALFCSNKNPNAHILAYFNEAVLCDLLKQHCPNVECIPSLSVAMLAKEAVDPGSSELHHELLHSQKGMTQYSVKYPPESPTLTVKDLFIYFKNIHDATLIGIDTGRGLALNPSFDTHIKEGTRLFYIADERVNKFQWPRSAA</sequence>
<protein>
    <submittedName>
        <fullName evidence="5">Potassium channel protein</fullName>
    </submittedName>
</protein>
<dbReference type="AlphaFoldDB" id="A0A291B6Z2"/>
<dbReference type="Pfam" id="PF07885">
    <property type="entry name" value="Ion_trans_2"/>
    <property type="match status" value="1"/>
</dbReference>
<keyword evidence="5" id="KW-0813">Transport</keyword>
<dbReference type="PANTHER" id="PTHR43833">
    <property type="entry name" value="POTASSIUM CHANNEL PROTEIN 2-RELATED-RELATED"/>
    <property type="match status" value="1"/>
</dbReference>
<dbReference type="GO" id="GO:0005886">
    <property type="term" value="C:plasma membrane"/>
    <property type="evidence" value="ECO:0007669"/>
    <property type="project" value="UniProtKB-SubCell"/>
</dbReference>
<proteinExistence type="predicted"/>
<keyword evidence="6" id="KW-1185">Reference proteome</keyword>
<dbReference type="Gene3D" id="1.10.287.70">
    <property type="match status" value="1"/>
</dbReference>
<name>A0A291B6Z2_9GAMM</name>